<evidence type="ECO:0000313" key="7">
    <source>
        <dbReference type="Proteomes" id="UP000010556"/>
    </source>
</evidence>
<dbReference type="Pfam" id="PF07678">
    <property type="entry name" value="TED_complement"/>
    <property type="match status" value="2"/>
</dbReference>
<accession>L5LG22</accession>
<dbReference type="SMART" id="SM01419">
    <property type="entry name" value="Thiol-ester_cl"/>
    <property type="match status" value="1"/>
</dbReference>
<dbReference type="InterPro" id="IPR047565">
    <property type="entry name" value="Alpha-macroglob_thiol-ester_cl"/>
</dbReference>
<dbReference type="Pfam" id="PF00207">
    <property type="entry name" value="A2M"/>
    <property type="match status" value="1"/>
</dbReference>
<dbReference type="SMART" id="SM01360">
    <property type="entry name" value="A2M"/>
    <property type="match status" value="1"/>
</dbReference>
<keyword evidence="2" id="KW-0646">Protease inhibitor</keyword>
<dbReference type="Gene3D" id="2.60.40.10">
    <property type="entry name" value="Immunoglobulins"/>
    <property type="match status" value="1"/>
</dbReference>
<organism evidence="6 7">
    <name type="scientific">Myotis davidii</name>
    <name type="common">David's myotis</name>
    <dbReference type="NCBI Taxonomy" id="225400"/>
    <lineage>
        <taxon>Eukaryota</taxon>
        <taxon>Metazoa</taxon>
        <taxon>Chordata</taxon>
        <taxon>Craniata</taxon>
        <taxon>Vertebrata</taxon>
        <taxon>Euteleostomi</taxon>
        <taxon>Mammalia</taxon>
        <taxon>Eutheria</taxon>
        <taxon>Laurasiatheria</taxon>
        <taxon>Chiroptera</taxon>
        <taxon>Yangochiroptera</taxon>
        <taxon>Vespertilionidae</taxon>
        <taxon>Myotis</taxon>
    </lineage>
</organism>
<evidence type="ECO:0000259" key="5">
    <source>
        <dbReference type="SMART" id="SM01360"/>
    </source>
</evidence>
<dbReference type="GO" id="GO:0004867">
    <property type="term" value="F:serine-type endopeptidase inhibitor activity"/>
    <property type="evidence" value="ECO:0007669"/>
    <property type="project" value="UniProtKB-KW"/>
</dbReference>
<dbReference type="PROSITE" id="PS00477">
    <property type="entry name" value="ALPHA_2_MACROGLOBULIN"/>
    <property type="match status" value="1"/>
</dbReference>
<dbReference type="eggNOG" id="KOG1366">
    <property type="taxonomic scope" value="Eukaryota"/>
</dbReference>
<evidence type="ECO:0000313" key="6">
    <source>
        <dbReference type="EMBL" id="ELK25142.1"/>
    </source>
</evidence>
<keyword evidence="7" id="KW-1185">Reference proteome</keyword>
<dbReference type="PANTHER" id="PTHR11412:SF165">
    <property type="entry name" value="ALPHA-2-MACROGLOBULIN"/>
    <property type="match status" value="1"/>
</dbReference>
<keyword evidence="3" id="KW-0722">Serine protease inhibitor</keyword>
<reference evidence="7" key="1">
    <citation type="journal article" date="2013" name="Science">
        <title>Comparative analysis of bat genomes provides insight into the evolution of flight and immunity.</title>
        <authorList>
            <person name="Zhang G."/>
            <person name="Cowled C."/>
            <person name="Shi Z."/>
            <person name="Huang Z."/>
            <person name="Bishop-Lilly K.A."/>
            <person name="Fang X."/>
            <person name="Wynne J.W."/>
            <person name="Xiong Z."/>
            <person name="Baker M.L."/>
            <person name="Zhao W."/>
            <person name="Tachedjian M."/>
            <person name="Zhu Y."/>
            <person name="Zhou P."/>
            <person name="Jiang X."/>
            <person name="Ng J."/>
            <person name="Yang L."/>
            <person name="Wu L."/>
            <person name="Xiao J."/>
            <person name="Feng Y."/>
            <person name="Chen Y."/>
            <person name="Sun X."/>
            <person name="Zhang Y."/>
            <person name="Marsh G.A."/>
            <person name="Crameri G."/>
            <person name="Broder C.C."/>
            <person name="Frey K.G."/>
            <person name="Wang L.F."/>
            <person name="Wang J."/>
        </authorList>
    </citation>
    <scope>NUCLEOTIDE SEQUENCE [LARGE SCALE GENOMIC DNA]</scope>
</reference>
<dbReference type="SUPFAM" id="SSF81296">
    <property type="entry name" value="E set domains"/>
    <property type="match status" value="1"/>
</dbReference>
<dbReference type="InterPro" id="IPR019742">
    <property type="entry name" value="MacrogloblnA2_CS"/>
</dbReference>
<dbReference type="PANTHER" id="PTHR11412">
    <property type="entry name" value="MACROGLOBULIN / COMPLEMENT"/>
    <property type="match status" value="1"/>
</dbReference>
<dbReference type="InterPro" id="IPR014756">
    <property type="entry name" value="Ig_E-set"/>
</dbReference>
<proteinExistence type="inferred from homology"/>
<dbReference type="AlphaFoldDB" id="L5LG22"/>
<sequence length="388" mass="42780">MAMRINSVDLAGASGPVPEPVTETVRKYFPETWIWDLVVVDSSGVAEVGVRVPDTITEWKAGAFCLSDDTGIGLSLPTTLRAFQPFFVELTMPYSVIRGEAFTLKATVLNYLPNCIRVGVHLEASPAFLAVPGEKEQDSHCICGNGRQTVSWAVTPKSLGAEVPDQVSLKLPPNVVEDSARASFSVLGDILASAMRNTQNLLQMPYGCGEQNMVLFTPNIYVLNYLNETQQLTPEVKSKAIGFLNTGQRILISLWLQHVQSFILFHKPSTPGYQRQLNYKHSDGSYSTFGEKYGRSTGNTWLTAFVLKTFAQARRYIFIDEAHIDQALTWLSQKQKDNGCFRSSGSLLNNAIKGGVEDEETLSAYITIALLEIPLPITVGTTSFPWMP</sequence>
<dbReference type="InterPro" id="IPR050473">
    <property type="entry name" value="A2M/Complement_sys"/>
</dbReference>
<dbReference type="InterPro" id="IPR001599">
    <property type="entry name" value="Macroglobln_a2"/>
</dbReference>
<evidence type="ECO:0000256" key="1">
    <source>
        <dbReference type="ARBA" id="ARBA00010952"/>
    </source>
</evidence>
<dbReference type="GO" id="GO:0005615">
    <property type="term" value="C:extracellular space"/>
    <property type="evidence" value="ECO:0007669"/>
    <property type="project" value="InterPro"/>
</dbReference>
<dbReference type="Proteomes" id="UP000010556">
    <property type="component" value="Unassembled WGS sequence"/>
</dbReference>
<dbReference type="Gene3D" id="1.50.10.20">
    <property type="match status" value="1"/>
</dbReference>
<dbReference type="InterPro" id="IPR008930">
    <property type="entry name" value="Terpenoid_cyclase/PrenylTrfase"/>
</dbReference>
<name>L5LG22_MYODS</name>
<evidence type="ECO:0000256" key="2">
    <source>
        <dbReference type="ARBA" id="ARBA00022690"/>
    </source>
</evidence>
<evidence type="ECO:0000256" key="3">
    <source>
        <dbReference type="ARBA" id="ARBA00022900"/>
    </source>
</evidence>
<dbReference type="GO" id="GO:0002020">
    <property type="term" value="F:protease binding"/>
    <property type="evidence" value="ECO:0007669"/>
    <property type="project" value="TreeGrafter"/>
</dbReference>
<evidence type="ECO:0000256" key="4">
    <source>
        <dbReference type="ARBA" id="ARBA00023157"/>
    </source>
</evidence>
<dbReference type="Gene3D" id="2.20.130.20">
    <property type="match status" value="1"/>
</dbReference>
<dbReference type="EMBL" id="KB112297">
    <property type="protein sequence ID" value="ELK25142.1"/>
    <property type="molecule type" value="Genomic_DNA"/>
</dbReference>
<feature type="domain" description="Alpha-2-macroglobulin" evidence="5">
    <location>
        <begin position="32"/>
        <end position="122"/>
    </location>
</feature>
<dbReference type="SUPFAM" id="SSF48239">
    <property type="entry name" value="Terpenoid cyclases/Protein prenyltransferases"/>
    <property type="match status" value="1"/>
</dbReference>
<gene>
    <name evidence="6" type="ORF">MDA_GLEAN10000630</name>
</gene>
<dbReference type="InterPro" id="IPR011626">
    <property type="entry name" value="Alpha-macroglobulin_TED"/>
</dbReference>
<keyword evidence="4" id="KW-1015">Disulfide bond</keyword>
<dbReference type="InterPro" id="IPR013783">
    <property type="entry name" value="Ig-like_fold"/>
</dbReference>
<protein>
    <submittedName>
        <fullName evidence="6">Alpha-2-macroglobulin</fullName>
    </submittedName>
</protein>
<comment type="similarity">
    <text evidence="1">Belongs to the protease inhibitor I39 (alpha-2-macroglobulin) family.</text>
</comment>